<comment type="subcellular location">
    <subcellularLocation>
        <location evidence="1">Cell membrane</location>
        <topology evidence="1">Multi-pass membrane protein</topology>
    </subcellularLocation>
</comment>
<evidence type="ECO:0000256" key="4">
    <source>
        <dbReference type="ARBA" id="ARBA00022989"/>
    </source>
</evidence>
<evidence type="ECO:0000256" key="3">
    <source>
        <dbReference type="ARBA" id="ARBA00022692"/>
    </source>
</evidence>
<keyword evidence="5 6" id="KW-0472">Membrane</keyword>
<evidence type="ECO:0000256" key="6">
    <source>
        <dbReference type="SAM" id="Phobius"/>
    </source>
</evidence>
<evidence type="ECO:0000313" key="8">
    <source>
        <dbReference type="EMBL" id="VAX32688.1"/>
    </source>
</evidence>
<feature type="transmembrane region" description="Helical" evidence="6">
    <location>
        <begin position="115"/>
        <end position="138"/>
    </location>
</feature>
<evidence type="ECO:0000256" key="5">
    <source>
        <dbReference type="ARBA" id="ARBA00023136"/>
    </source>
</evidence>
<evidence type="ECO:0000256" key="1">
    <source>
        <dbReference type="ARBA" id="ARBA00004651"/>
    </source>
</evidence>
<proteinExistence type="predicted"/>
<dbReference type="PANTHER" id="PTHR33778:SF1">
    <property type="entry name" value="MAGNESIUM TRANSPORTER YHID-RELATED"/>
    <property type="match status" value="1"/>
</dbReference>
<keyword evidence="3 6" id="KW-0812">Transmembrane</keyword>
<evidence type="ECO:0000256" key="2">
    <source>
        <dbReference type="ARBA" id="ARBA00022475"/>
    </source>
</evidence>
<dbReference type="GO" id="GO:0005886">
    <property type="term" value="C:plasma membrane"/>
    <property type="evidence" value="ECO:0007669"/>
    <property type="project" value="UniProtKB-SubCell"/>
</dbReference>
<feature type="domain" description="MgtC/SapB/SrpB/YhiD N-terminal" evidence="7">
    <location>
        <begin position="15"/>
        <end position="143"/>
    </location>
</feature>
<keyword evidence="4 6" id="KW-1133">Transmembrane helix</keyword>
<name>A0A3B1D9Q0_9ZZZZ</name>
<feature type="transmembrane region" description="Helical" evidence="6">
    <location>
        <begin position="74"/>
        <end position="95"/>
    </location>
</feature>
<dbReference type="PRINTS" id="PR01837">
    <property type="entry name" value="MGTCSAPBPROT"/>
</dbReference>
<keyword evidence="2" id="KW-1003">Cell membrane</keyword>
<dbReference type="InterPro" id="IPR003416">
    <property type="entry name" value="MgtC/SapB/SrpB/YhiD_fam"/>
</dbReference>
<dbReference type="EMBL" id="UOGF01000094">
    <property type="protein sequence ID" value="VAX32688.1"/>
    <property type="molecule type" value="Genomic_DNA"/>
</dbReference>
<dbReference type="PANTHER" id="PTHR33778">
    <property type="entry name" value="PROTEIN MGTC"/>
    <property type="match status" value="1"/>
</dbReference>
<dbReference type="AlphaFoldDB" id="A0A3B1D9Q0"/>
<gene>
    <name evidence="8" type="ORF">MNBD_NITROSPIRAE01-1150</name>
</gene>
<sequence length="231" mass="25075">MSSFFWLEFDFLIRLLIASLFGGLVGLERDIHGRDAGLRTHLLVSLGAGVFMVLSEVVATTSAKSGSFSDPTRIAAQIVTGIGFLGAGVIIKAGVNVRGLTTAASLWTSAGIGMAAGGGYYVISAFTTALALGGLILLKRFERTYAKDYYRNLTVTTSVDVAPSEIATLIQRRHLTVLNRDIEKNYENDTVISRFSLRLHDKGLPDDLFEGIIQSLEASPLKLKKVKWSYL</sequence>
<dbReference type="InterPro" id="IPR049177">
    <property type="entry name" value="MgtC_SapB_SrpB_YhiD_N"/>
</dbReference>
<accession>A0A3B1D9Q0</accession>
<evidence type="ECO:0000259" key="7">
    <source>
        <dbReference type="Pfam" id="PF02308"/>
    </source>
</evidence>
<dbReference type="Pfam" id="PF02308">
    <property type="entry name" value="MgtC"/>
    <property type="match status" value="1"/>
</dbReference>
<protein>
    <submittedName>
        <fullName evidence="8">Mg(2+)-transport-ATPase-associated protein MgtC</fullName>
    </submittedName>
</protein>
<organism evidence="8">
    <name type="scientific">hydrothermal vent metagenome</name>
    <dbReference type="NCBI Taxonomy" id="652676"/>
    <lineage>
        <taxon>unclassified sequences</taxon>
        <taxon>metagenomes</taxon>
        <taxon>ecological metagenomes</taxon>
    </lineage>
</organism>
<reference evidence="8" key="1">
    <citation type="submission" date="2018-06" db="EMBL/GenBank/DDBJ databases">
        <authorList>
            <person name="Zhirakovskaya E."/>
        </authorList>
    </citation>
    <scope>NUCLEOTIDE SEQUENCE</scope>
</reference>
<feature type="transmembrane region" description="Helical" evidence="6">
    <location>
        <begin position="42"/>
        <end position="62"/>
    </location>
</feature>